<protein>
    <submittedName>
        <fullName evidence="14">Uncharacterized protein</fullName>
    </submittedName>
</protein>
<evidence type="ECO:0000256" key="1">
    <source>
        <dbReference type="ARBA" id="ARBA00001970"/>
    </source>
</evidence>
<dbReference type="Gene3D" id="3.30.60.10">
    <property type="entry name" value="Endochitinase-like"/>
    <property type="match status" value="3"/>
</dbReference>
<sequence>MAITRVCFLSLLIAAGASAFLTEERYPWKPAGPGDLRSPCPGLNALANHGLLPRDGRNIDLETLGEATALGYNMEHNTMLAVGIPSLTTSTTGNASTFHLSDVNQHTPQVTEHDGSLTRDDAYFGDSNTFSPAAWGRALHSWGDIEIIDFAAAAREIKARFEWGEINNPEFNGTFARTGSLLQYALLLSAFGDYGNANMTLVRYWVEHERLPLKLGWQPPAANINSTMNRLIAANISALWVGVTDAHCGAGCQSKFGQCTITSGKKITPDGSCGGTNAYTCTGGTFGNCCSRYGYCGNTDEHCLNGCNSQFGDCSSISVGGVPASLDGTCGGSKGTTCQGTSYGNCCSQWGYCGSSADHCGTGCQSSFGTCSGGSGATTSAAKPSASSGSGGGSKVSPDGSCAGTNGYICPSGQCCSKNGWCGTTSDFCGFGCQSSFSAVSCTACPGSACAGTVTGNNPTCSANDSFCWTLSNKKFQIVCGRLASGAYLTNVDATSLGDCITKCSANSACVAASFYQGASTSCSLFSSYQGSANGNSAGGSQNHAYVRAASCP</sequence>
<dbReference type="SMART" id="SM00270">
    <property type="entry name" value="ChtBD1"/>
    <property type="match status" value="3"/>
</dbReference>
<dbReference type="PROSITE" id="PS51405">
    <property type="entry name" value="HEME_HALOPEROXIDASE"/>
    <property type="match status" value="1"/>
</dbReference>
<dbReference type="Gene3D" id="1.10.489.10">
    <property type="entry name" value="Chloroperoxidase-like"/>
    <property type="match status" value="1"/>
</dbReference>
<dbReference type="PROSITE" id="PS50948">
    <property type="entry name" value="PAN"/>
    <property type="match status" value="1"/>
</dbReference>
<feature type="disulfide bond" evidence="9">
    <location>
        <begin position="346"/>
        <end position="360"/>
    </location>
</feature>
<name>A0AAV9T566_9PEZI</name>
<feature type="disulfide bond" evidence="9">
    <location>
        <begin position="410"/>
        <end position="422"/>
    </location>
</feature>
<dbReference type="GO" id="GO:0004601">
    <property type="term" value="F:peroxidase activity"/>
    <property type="evidence" value="ECO:0007669"/>
    <property type="project" value="UniProtKB-KW"/>
</dbReference>
<dbReference type="InterPro" id="IPR018371">
    <property type="entry name" value="Chitin-binding_1_CS"/>
</dbReference>
<reference evidence="14 15" key="1">
    <citation type="submission" date="2023-04" db="EMBL/GenBank/DDBJ databases">
        <title>Colletotrichum tabacum stain YC1 causing leaf anthracnose on Nicotiana tabacum(L.) cv.</title>
        <authorList>
            <person name="Ji Z."/>
            <person name="Wang M."/>
            <person name="Zhang J."/>
            <person name="Wang N."/>
            <person name="Zhou Z."/>
        </authorList>
    </citation>
    <scope>NUCLEOTIDE SEQUENCE [LARGE SCALE GENOMIC DNA]</scope>
    <source>
        <strain evidence="14 15">YC1</strain>
    </source>
</reference>
<keyword evidence="10" id="KW-0732">Signal</keyword>
<evidence type="ECO:0000256" key="3">
    <source>
        <dbReference type="ARBA" id="ARBA00022617"/>
    </source>
</evidence>
<dbReference type="InterPro" id="IPR036851">
    <property type="entry name" value="Chloroperoxidase-like_sf"/>
</dbReference>
<dbReference type="InterPro" id="IPR003609">
    <property type="entry name" value="Pan_app"/>
</dbReference>
<feature type="disulfide bond" evidence="9">
    <location>
        <begin position="415"/>
        <end position="429"/>
    </location>
</feature>
<accession>A0AAV9T566</accession>
<dbReference type="EMBL" id="JASAOK010000044">
    <property type="protein sequence ID" value="KAK6213813.1"/>
    <property type="molecule type" value="Genomic_DNA"/>
</dbReference>
<dbReference type="InterPro" id="IPR000028">
    <property type="entry name" value="Chloroperoxidase"/>
</dbReference>
<feature type="domain" description="Heme haloperoxidase family profile" evidence="13">
    <location>
        <begin position="24"/>
        <end position="233"/>
    </location>
</feature>
<feature type="domain" description="Chitin-binding type-1" evidence="11">
    <location>
        <begin position="270"/>
        <end position="316"/>
    </location>
</feature>
<comment type="similarity">
    <text evidence="8">Belongs to the chloroperoxidase family.</text>
</comment>
<dbReference type="CDD" id="cd11618">
    <property type="entry name" value="ChtBD1_1"/>
    <property type="match status" value="2"/>
</dbReference>
<dbReference type="SUPFAM" id="SSF57016">
    <property type="entry name" value="Plant lectins/antimicrobial peptides"/>
    <property type="match status" value="3"/>
</dbReference>
<feature type="domain" description="Chitin-binding type-1" evidence="11">
    <location>
        <begin position="327"/>
        <end position="373"/>
    </location>
</feature>
<dbReference type="InterPro" id="IPR006583">
    <property type="entry name" value="PAN-3_domain"/>
</dbReference>
<feature type="disulfide bond" evidence="9">
    <location>
        <begin position="289"/>
        <end position="303"/>
    </location>
</feature>
<dbReference type="InterPro" id="IPR001002">
    <property type="entry name" value="Chitin-bd_1"/>
</dbReference>
<evidence type="ECO:0000256" key="7">
    <source>
        <dbReference type="ARBA" id="ARBA00023004"/>
    </source>
</evidence>
<proteinExistence type="inferred from homology"/>
<organism evidence="14 15">
    <name type="scientific">Colletotrichum tabaci</name>
    <dbReference type="NCBI Taxonomy" id="1209068"/>
    <lineage>
        <taxon>Eukaryota</taxon>
        <taxon>Fungi</taxon>
        <taxon>Dikarya</taxon>
        <taxon>Ascomycota</taxon>
        <taxon>Pezizomycotina</taxon>
        <taxon>Sordariomycetes</taxon>
        <taxon>Hypocreomycetidae</taxon>
        <taxon>Glomerellales</taxon>
        <taxon>Glomerellaceae</taxon>
        <taxon>Colletotrichum</taxon>
        <taxon>Colletotrichum destructivum species complex</taxon>
    </lineage>
</organism>
<feature type="signal peptide" evidence="10">
    <location>
        <begin position="1"/>
        <end position="19"/>
    </location>
</feature>
<evidence type="ECO:0000313" key="14">
    <source>
        <dbReference type="EMBL" id="KAK6213813.1"/>
    </source>
</evidence>
<evidence type="ECO:0000256" key="4">
    <source>
        <dbReference type="ARBA" id="ARBA00022669"/>
    </source>
</evidence>
<evidence type="ECO:0000259" key="11">
    <source>
        <dbReference type="PROSITE" id="PS50941"/>
    </source>
</evidence>
<evidence type="ECO:0000259" key="12">
    <source>
        <dbReference type="PROSITE" id="PS50948"/>
    </source>
</evidence>
<dbReference type="GO" id="GO:0046872">
    <property type="term" value="F:metal ion binding"/>
    <property type="evidence" value="ECO:0007669"/>
    <property type="project" value="UniProtKB-KW"/>
</dbReference>
<feature type="domain" description="Apple" evidence="12">
    <location>
        <begin position="468"/>
        <end position="552"/>
    </location>
</feature>
<keyword evidence="9" id="KW-1015">Disulfide bond</keyword>
<comment type="cofactor">
    <cofactor evidence="1">
        <name>heme b</name>
        <dbReference type="ChEBI" id="CHEBI:60344"/>
    </cofactor>
</comment>
<dbReference type="PROSITE" id="PS50941">
    <property type="entry name" value="CHIT_BIND_I_2"/>
    <property type="match status" value="3"/>
</dbReference>
<dbReference type="AlphaFoldDB" id="A0AAV9T566"/>
<keyword evidence="5" id="KW-0479">Metal-binding</keyword>
<feature type="chain" id="PRO_5043418138" evidence="10">
    <location>
        <begin position="20"/>
        <end position="553"/>
    </location>
</feature>
<keyword evidence="2" id="KW-0575">Peroxidase</keyword>
<evidence type="ECO:0000256" key="10">
    <source>
        <dbReference type="SAM" id="SignalP"/>
    </source>
</evidence>
<dbReference type="Pfam" id="PF01328">
    <property type="entry name" value="Peroxidase_2"/>
    <property type="match status" value="1"/>
</dbReference>
<dbReference type="Pfam" id="PF08277">
    <property type="entry name" value="PAN_3"/>
    <property type="match status" value="1"/>
</dbReference>
<gene>
    <name evidence="14" type="ORF">QIS74_09815</name>
</gene>
<evidence type="ECO:0000259" key="13">
    <source>
        <dbReference type="PROSITE" id="PS51405"/>
    </source>
</evidence>
<evidence type="ECO:0000256" key="8">
    <source>
        <dbReference type="ARBA" id="ARBA00025795"/>
    </source>
</evidence>
<dbReference type="PROSITE" id="PS00026">
    <property type="entry name" value="CHIT_BIND_I_1"/>
    <property type="match status" value="1"/>
</dbReference>
<evidence type="ECO:0000256" key="9">
    <source>
        <dbReference type="PROSITE-ProRule" id="PRU00261"/>
    </source>
</evidence>
<evidence type="ECO:0000256" key="2">
    <source>
        <dbReference type="ARBA" id="ARBA00022559"/>
    </source>
</evidence>
<evidence type="ECO:0000256" key="6">
    <source>
        <dbReference type="ARBA" id="ARBA00023002"/>
    </source>
</evidence>
<dbReference type="GO" id="GO:0008061">
    <property type="term" value="F:chitin binding"/>
    <property type="evidence" value="ECO:0007669"/>
    <property type="project" value="UniProtKB-UniRule"/>
</dbReference>
<comment type="caution">
    <text evidence="9">Lacks conserved residue(s) required for the propagation of feature annotation.</text>
</comment>
<dbReference type="PANTHER" id="PTHR33577">
    <property type="entry name" value="STERIGMATOCYSTIN BIOSYNTHESIS PEROXIDASE STCC-RELATED"/>
    <property type="match status" value="1"/>
</dbReference>
<dbReference type="InterPro" id="IPR036861">
    <property type="entry name" value="Endochitinase-like_sf"/>
</dbReference>
<keyword evidence="15" id="KW-1185">Reference proteome</keyword>
<comment type="caution">
    <text evidence="14">The sequence shown here is derived from an EMBL/GenBank/DDBJ whole genome shotgun (WGS) entry which is preliminary data.</text>
</comment>
<dbReference type="SUPFAM" id="SSF47571">
    <property type="entry name" value="Cloroperoxidase"/>
    <property type="match status" value="1"/>
</dbReference>
<evidence type="ECO:0000313" key="15">
    <source>
        <dbReference type="Proteomes" id="UP001327957"/>
    </source>
</evidence>
<dbReference type="Proteomes" id="UP001327957">
    <property type="component" value="Unassembled WGS sequence"/>
</dbReference>
<keyword evidence="4 9" id="KW-0147">Chitin-binding</keyword>
<keyword evidence="6" id="KW-0560">Oxidoreductase</keyword>
<keyword evidence="7" id="KW-0408">Iron</keyword>
<feature type="domain" description="Chitin-binding type-1" evidence="11">
    <location>
        <begin position="399"/>
        <end position="444"/>
    </location>
</feature>
<dbReference type="PANTHER" id="PTHR33577:SF19">
    <property type="entry name" value="HEME HALOPEROXIDASE FAMILY PROFILE DOMAIN-CONTAINING PROTEIN-RELATED"/>
    <property type="match status" value="1"/>
</dbReference>
<keyword evidence="3" id="KW-0349">Heme</keyword>
<evidence type="ECO:0000256" key="5">
    <source>
        <dbReference type="ARBA" id="ARBA00022723"/>
    </source>
</evidence>
<dbReference type="Pfam" id="PF00187">
    <property type="entry name" value="Chitin_bind_1"/>
    <property type="match status" value="2"/>
</dbReference>